<protein>
    <submittedName>
        <fullName evidence="1">Uncharacterized protein</fullName>
    </submittedName>
</protein>
<dbReference type="Proteomes" id="UP001057233">
    <property type="component" value="Segment"/>
</dbReference>
<accession>A0A9E7L9Y6</accession>
<evidence type="ECO:0000313" key="1">
    <source>
        <dbReference type="EMBL" id="URG17472.1"/>
    </source>
</evidence>
<proteinExistence type="predicted"/>
<sequence>MNATQATYARITRRALENALTAAGWTHTDGRHVGVRGGIDTWTAPRRPGDVTKYRDMIQTFRNSRGQLTGAYLHTSLGDRFDFGGVLVGRAITDFLAGVRWRVTTHAAPYPYGRPCEGGSITFPTRYAAERHARAIGRDRSVSLCRVTPDGETGTISAV</sequence>
<dbReference type="EMBL" id="ON191531">
    <property type="protein sequence ID" value="URG17472.1"/>
    <property type="molecule type" value="Genomic_DNA"/>
</dbReference>
<reference evidence="1" key="1">
    <citation type="submission" date="2022-04" db="EMBL/GenBank/DDBJ databases">
        <authorList>
            <person name="Hwangbo M."/>
            <person name="Wang B."/>
            <person name="Gill J.J."/>
            <person name="Chu K.-H."/>
            <person name="Young R."/>
        </authorList>
    </citation>
    <scope>NUCLEOTIDE SEQUENCE</scope>
</reference>
<keyword evidence="2" id="KW-1185">Reference proteome</keyword>
<organism evidence="1 2">
    <name type="scientific">Rhodococcus phage Mbo2</name>
    <dbReference type="NCBI Taxonomy" id="2936911"/>
    <lineage>
        <taxon>Viruses</taxon>
        <taxon>Duplodnaviria</taxon>
        <taxon>Heunggongvirae</taxon>
        <taxon>Uroviricota</taxon>
        <taxon>Caudoviricetes</taxon>
        <taxon>Caudoviricetes incertae sedis</taxon>
        <taxon>Mboduovirus</taxon>
        <taxon>Mboduovirus mbo2</taxon>
    </lineage>
</organism>
<gene>
    <name evidence="1" type="ORF">Mbo2_102</name>
</gene>
<evidence type="ECO:0000313" key="2">
    <source>
        <dbReference type="Proteomes" id="UP001057233"/>
    </source>
</evidence>
<name>A0A9E7L9Y6_9CAUD</name>